<dbReference type="SMR" id="A0A1S3BE83"/>
<organism evidence="6 7">
    <name type="scientific">Cucumis melo</name>
    <name type="common">Muskmelon</name>
    <dbReference type="NCBI Taxonomy" id="3656"/>
    <lineage>
        <taxon>Eukaryota</taxon>
        <taxon>Viridiplantae</taxon>
        <taxon>Streptophyta</taxon>
        <taxon>Embryophyta</taxon>
        <taxon>Tracheophyta</taxon>
        <taxon>Spermatophyta</taxon>
        <taxon>Magnoliopsida</taxon>
        <taxon>eudicotyledons</taxon>
        <taxon>Gunneridae</taxon>
        <taxon>Pentapetalae</taxon>
        <taxon>rosids</taxon>
        <taxon>fabids</taxon>
        <taxon>Cucurbitales</taxon>
        <taxon>Cucurbitaceae</taxon>
        <taxon>Benincaseae</taxon>
        <taxon>Cucumis</taxon>
    </lineage>
</organism>
<keyword evidence="3" id="KW-0676">Redox-active center</keyword>
<dbReference type="FunFam" id="3.40.30.10:FF:000245">
    <property type="entry name" value="Thioredoxin"/>
    <property type="match status" value="1"/>
</dbReference>
<dbReference type="SUPFAM" id="SSF52833">
    <property type="entry name" value="Thioredoxin-like"/>
    <property type="match status" value="1"/>
</dbReference>
<dbReference type="InParanoid" id="A0A1S3BE83"/>
<dbReference type="InterPro" id="IPR013766">
    <property type="entry name" value="Thioredoxin_domain"/>
</dbReference>
<dbReference type="OrthoDB" id="10263751at2759"/>
<dbReference type="PANTHER" id="PTHR10438">
    <property type="entry name" value="THIOREDOXIN"/>
    <property type="match status" value="1"/>
</dbReference>
<reference evidence="7" key="2">
    <citation type="submission" date="2025-04" db="UniProtKB">
        <authorList>
            <consortium name="RefSeq"/>
        </authorList>
    </citation>
    <scope>IDENTIFICATION</scope>
</reference>
<evidence type="ECO:0000259" key="4">
    <source>
        <dbReference type="PROSITE" id="PS51352"/>
    </source>
</evidence>
<reference evidence="5" key="1">
    <citation type="submission" date="2023-03" db="UniProtKB">
        <authorList>
            <consortium name="EnsemblPlants"/>
        </authorList>
    </citation>
    <scope>IDENTIFICATION</scope>
</reference>
<gene>
    <name evidence="7" type="primary">LOC103489073</name>
    <name evidence="5" type="synonym">103489073</name>
</gene>
<accession>A0A1S3BE83</accession>
<dbReference type="PRINTS" id="PR00421">
    <property type="entry name" value="THIOREDOXIN"/>
</dbReference>
<dbReference type="InterPro" id="IPR050620">
    <property type="entry name" value="Thioredoxin_H-type-like"/>
</dbReference>
<evidence type="ECO:0000313" key="6">
    <source>
        <dbReference type="Proteomes" id="UP001652600"/>
    </source>
</evidence>
<dbReference type="EnsemblPlants" id="MELO3C012053.2.1">
    <property type="protein sequence ID" value="MELO3C012053.2.1"/>
    <property type="gene ID" value="MELO3C012053.2"/>
</dbReference>
<feature type="domain" description="Thioredoxin" evidence="4">
    <location>
        <begin position="6"/>
        <end position="130"/>
    </location>
</feature>
<dbReference type="InterPro" id="IPR036249">
    <property type="entry name" value="Thioredoxin-like_sf"/>
</dbReference>
<dbReference type="AlphaFoldDB" id="A0A1S3BE83"/>
<evidence type="ECO:0000256" key="1">
    <source>
        <dbReference type="ARBA" id="ARBA00022982"/>
    </source>
</evidence>
<dbReference type="RefSeq" id="XP_008446296.1">
    <property type="nucleotide sequence ID" value="XM_008448074.2"/>
</dbReference>
<proteinExistence type="predicted"/>
<keyword evidence="1" id="KW-0249">Electron transport</keyword>
<dbReference type="PROSITE" id="PS51352">
    <property type="entry name" value="THIOREDOXIN_2"/>
    <property type="match status" value="1"/>
</dbReference>
<protein>
    <submittedName>
        <fullName evidence="7">Thioredoxin H-type</fullName>
    </submittedName>
</protein>
<evidence type="ECO:0000313" key="5">
    <source>
        <dbReference type="EnsemblPlants" id="MELO3C012053.2.1"/>
    </source>
</evidence>
<dbReference type="Gramene" id="MELO3C012053.2.1">
    <property type="protein sequence ID" value="MELO3C012053.2.1"/>
    <property type="gene ID" value="MELO3C012053.2"/>
</dbReference>
<sequence>MGASFTVPGSKSSNAMIQPKPPTIIECHDKAQWTARFEATKETNKLMVIDFAAAWCGPCRHMEPIIKEFAARFKDVEFVKIDVDELMDIAYEYGVEAMPTFILIKNGKVIDKVVGDRREELQKKIEKHSKY</sequence>
<dbReference type="PANTHER" id="PTHR10438:SF463">
    <property type="entry name" value="THIOREDOXIN"/>
    <property type="match status" value="1"/>
</dbReference>
<dbReference type="GeneID" id="103489073"/>
<dbReference type="Gene3D" id="3.40.30.10">
    <property type="entry name" value="Glutaredoxin"/>
    <property type="match status" value="1"/>
</dbReference>
<evidence type="ECO:0000313" key="7">
    <source>
        <dbReference type="RefSeq" id="XP_008446296.1"/>
    </source>
</evidence>
<dbReference type="Proteomes" id="UP001652600">
    <property type="component" value="Chromosome 10"/>
</dbReference>
<keyword evidence="2" id="KW-1015">Disulfide bond</keyword>
<dbReference type="Pfam" id="PF00085">
    <property type="entry name" value="Thioredoxin"/>
    <property type="match status" value="1"/>
</dbReference>
<dbReference type="CDD" id="cd02947">
    <property type="entry name" value="TRX_family"/>
    <property type="match status" value="1"/>
</dbReference>
<keyword evidence="6" id="KW-1185">Reference proteome</keyword>
<keyword evidence="1" id="KW-0813">Transport</keyword>
<dbReference type="KEGG" id="cmo:103489073"/>
<evidence type="ECO:0000256" key="2">
    <source>
        <dbReference type="ARBA" id="ARBA00023157"/>
    </source>
</evidence>
<name>A0A1S3BE83_CUCME</name>
<dbReference type="eggNOG" id="KOG0907">
    <property type="taxonomic scope" value="Eukaryota"/>
</dbReference>
<evidence type="ECO:0000256" key="3">
    <source>
        <dbReference type="ARBA" id="ARBA00023284"/>
    </source>
</evidence>